<comment type="caution">
    <text evidence="1">The sequence shown here is derived from an EMBL/GenBank/DDBJ whole genome shotgun (WGS) entry which is preliminary data.</text>
</comment>
<evidence type="ECO:0000313" key="1">
    <source>
        <dbReference type="EMBL" id="RDC39651.1"/>
    </source>
</evidence>
<evidence type="ECO:0000313" key="2">
    <source>
        <dbReference type="Proteomes" id="UP000253915"/>
    </source>
</evidence>
<dbReference type="Proteomes" id="UP000253915">
    <property type="component" value="Unassembled WGS sequence"/>
</dbReference>
<dbReference type="RefSeq" id="WP_114526455.1">
    <property type="nucleotide sequence ID" value="NZ_CABMOO010000006.1"/>
</dbReference>
<organism evidence="1 2">
    <name type="scientific">Eggerthella lenta</name>
    <name type="common">Eubacterium lentum</name>
    <dbReference type="NCBI Taxonomy" id="84112"/>
    <lineage>
        <taxon>Bacteria</taxon>
        <taxon>Bacillati</taxon>
        <taxon>Actinomycetota</taxon>
        <taxon>Coriobacteriia</taxon>
        <taxon>Eggerthellales</taxon>
        <taxon>Eggerthellaceae</taxon>
        <taxon>Eggerthella</taxon>
    </lineage>
</organism>
<sequence>MGIELVTGFTGKAHISSLDVAKFNAGALGPGEYVFAGVKDDKLKATMASSNKVHISSGNAMMQGRHFWVDAAGVDLTVQTGTQGQKRNDLVVARYAKNASTGVESVSLVVIKGTPTTGTPADPSYTRGDILNGNALTNDMPLWRIPLNGITVGTPVQLFQEFVSAKDAWNSVSQRELIWSGAFFMRATQSIQIPKGVNAYSTGIMLVWSAYADGVAQDYNFHSFIVPKEVVSSHNGFGHNFFLATQWFSSFADKYVYINENSLVGHERNDASGTGASGVVYDNRAFVLREVWGV</sequence>
<dbReference type="AlphaFoldDB" id="A0ABD7GK77"/>
<accession>A0ABD7GK77</accession>
<reference evidence="1 2" key="1">
    <citation type="journal article" date="2018" name="Elife">
        <title>Discovery and characterization of a prevalent human gut bacterial enzyme sufficient for the inactivation of a family of plant toxins.</title>
        <authorList>
            <person name="Koppel N."/>
            <person name="Bisanz J.E."/>
            <person name="Pandelia M.E."/>
            <person name="Turnbaugh P.J."/>
            <person name="Balskus E.P."/>
        </authorList>
    </citation>
    <scope>NUCLEOTIDE SEQUENCE [LARGE SCALE GENOMIC DNA]</scope>
    <source>
        <strain evidence="1 2">16A</strain>
    </source>
</reference>
<dbReference type="EMBL" id="PPUQ01000005">
    <property type="protein sequence ID" value="RDC39651.1"/>
    <property type="molecule type" value="Genomic_DNA"/>
</dbReference>
<gene>
    <name evidence="1" type="ORF">C1853_05130</name>
</gene>
<proteinExistence type="predicted"/>
<protein>
    <submittedName>
        <fullName evidence="1">Uncharacterized protein</fullName>
    </submittedName>
</protein>
<name>A0ABD7GK77_EGGLN</name>